<protein>
    <submittedName>
        <fullName evidence="2">Uncharacterized protein</fullName>
    </submittedName>
</protein>
<proteinExistence type="predicted"/>
<evidence type="ECO:0000313" key="3">
    <source>
        <dbReference type="Proteomes" id="UP000886721"/>
    </source>
</evidence>
<keyword evidence="1" id="KW-0812">Transmembrane</keyword>
<name>A0A9D1WSY9_9FIRM</name>
<evidence type="ECO:0000313" key="2">
    <source>
        <dbReference type="EMBL" id="HIX66516.1"/>
    </source>
</evidence>
<keyword evidence="1" id="KW-1133">Transmembrane helix</keyword>
<dbReference type="Proteomes" id="UP000886721">
    <property type="component" value="Unassembled WGS sequence"/>
</dbReference>
<feature type="transmembrane region" description="Helical" evidence="1">
    <location>
        <begin position="12"/>
        <end position="32"/>
    </location>
</feature>
<dbReference type="AlphaFoldDB" id="A0A9D1WSY9"/>
<sequence>MKKSDLVMSKIIEILGSDIAVGWIVPIILFVLSSDKMMKKYKQRKKIKTYKSKVNKNIFKEYCENKKVQKAVSFGDQNAIKGEMVLEAGNRTLKAQVDMKNSPNNNEKRDFVMLYLQYLSNVDLSGAYLNDYKIEFEIKASDSIKAIQLEIKNNNMDKLVDEFIKTSNIFEKYSLKMKNYCTENLWENIKEICFTVFAEEEYITETKGTFEIKNFQLVNKES</sequence>
<keyword evidence="1" id="KW-0472">Membrane</keyword>
<evidence type="ECO:0000256" key="1">
    <source>
        <dbReference type="SAM" id="Phobius"/>
    </source>
</evidence>
<organism evidence="2 3">
    <name type="scientific">Candidatus Anaerostipes excrementavium</name>
    <dbReference type="NCBI Taxonomy" id="2838463"/>
    <lineage>
        <taxon>Bacteria</taxon>
        <taxon>Bacillati</taxon>
        <taxon>Bacillota</taxon>
        <taxon>Clostridia</taxon>
        <taxon>Lachnospirales</taxon>
        <taxon>Lachnospiraceae</taxon>
        <taxon>Anaerostipes</taxon>
    </lineage>
</organism>
<accession>A0A9D1WSY9</accession>
<dbReference type="EMBL" id="DXEM01000001">
    <property type="protein sequence ID" value="HIX66516.1"/>
    <property type="molecule type" value="Genomic_DNA"/>
</dbReference>
<comment type="caution">
    <text evidence="2">The sequence shown here is derived from an EMBL/GenBank/DDBJ whole genome shotgun (WGS) entry which is preliminary data.</text>
</comment>
<reference evidence="2" key="1">
    <citation type="journal article" date="2021" name="PeerJ">
        <title>Extensive microbial diversity within the chicken gut microbiome revealed by metagenomics and culture.</title>
        <authorList>
            <person name="Gilroy R."/>
            <person name="Ravi A."/>
            <person name="Getino M."/>
            <person name="Pursley I."/>
            <person name="Horton D.L."/>
            <person name="Alikhan N.F."/>
            <person name="Baker D."/>
            <person name="Gharbi K."/>
            <person name="Hall N."/>
            <person name="Watson M."/>
            <person name="Adriaenssens E.M."/>
            <person name="Foster-Nyarko E."/>
            <person name="Jarju S."/>
            <person name="Secka A."/>
            <person name="Antonio M."/>
            <person name="Oren A."/>
            <person name="Chaudhuri R.R."/>
            <person name="La Ragione R."/>
            <person name="Hildebrand F."/>
            <person name="Pallen M.J."/>
        </authorList>
    </citation>
    <scope>NUCLEOTIDE SEQUENCE</scope>
    <source>
        <strain evidence="2">CHK191-13928</strain>
    </source>
</reference>
<gene>
    <name evidence="2" type="ORF">H9735_00145</name>
</gene>
<reference evidence="2" key="2">
    <citation type="submission" date="2021-04" db="EMBL/GenBank/DDBJ databases">
        <authorList>
            <person name="Gilroy R."/>
        </authorList>
    </citation>
    <scope>NUCLEOTIDE SEQUENCE</scope>
    <source>
        <strain evidence="2">CHK191-13928</strain>
    </source>
</reference>